<feature type="chain" id="PRO_5043361960" description="Secreted protein" evidence="1">
    <location>
        <begin position="28"/>
        <end position="101"/>
    </location>
</feature>
<dbReference type="AlphaFoldDB" id="A0AAV9HDA8"/>
<sequence length="101" mass="11372">MVRNLPHPSGRLHVLLWAFSLFYCVDGPASERVGAFWPSRLLGGLCCRPIALIAKALQELPSPAFKYAAIKRLMSLLSALVDRIVGELEWPRSASWQRQRN</sequence>
<evidence type="ECO:0000256" key="1">
    <source>
        <dbReference type="SAM" id="SignalP"/>
    </source>
</evidence>
<name>A0AAV9HDA8_9PEZI</name>
<evidence type="ECO:0000313" key="2">
    <source>
        <dbReference type="EMBL" id="KAK4457071.1"/>
    </source>
</evidence>
<keyword evidence="1" id="KW-0732">Signal</keyword>
<protein>
    <recommendedName>
        <fullName evidence="4">Secreted protein</fullName>
    </recommendedName>
</protein>
<reference evidence="2" key="2">
    <citation type="submission" date="2023-06" db="EMBL/GenBank/DDBJ databases">
        <authorList>
            <consortium name="Lawrence Berkeley National Laboratory"/>
            <person name="Mondo S.J."/>
            <person name="Hensen N."/>
            <person name="Bonometti L."/>
            <person name="Westerberg I."/>
            <person name="Brannstrom I.O."/>
            <person name="Guillou S."/>
            <person name="Cros-Aarteil S."/>
            <person name="Calhoun S."/>
            <person name="Haridas S."/>
            <person name="Kuo A."/>
            <person name="Pangilinan J."/>
            <person name="Riley R."/>
            <person name="Labutti K."/>
            <person name="Andreopoulos B."/>
            <person name="Lipzen A."/>
            <person name="Chen C."/>
            <person name="Yanf M."/>
            <person name="Daum C."/>
            <person name="Ng V."/>
            <person name="Clum A."/>
            <person name="Steindorff A."/>
            <person name="Ohm R."/>
            <person name="Martin F."/>
            <person name="Silar P."/>
            <person name="Natvig D."/>
            <person name="Lalanne C."/>
            <person name="Gautier V."/>
            <person name="Ament-Velasquez S.L."/>
            <person name="Kruys A."/>
            <person name="Hutchinson M.I."/>
            <person name="Powell A.J."/>
            <person name="Barry K."/>
            <person name="Miller A.N."/>
            <person name="Grigoriev I.V."/>
            <person name="Debuchy R."/>
            <person name="Gladieux P."/>
            <person name="Thoren M.H."/>
            <person name="Johannesson H."/>
        </authorList>
    </citation>
    <scope>NUCLEOTIDE SEQUENCE</scope>
    <source>
        <strain evidence="2">PSN324</strain>
    </source>
</reference>
<organism evidence="2 3">
    <name type="scientific">Cladorrhinum samala</name>
    <dbReference type="NCBI Taxonomy" id="585594"/>
    <lineage>
        <taxon>Eukaryota</taxon>
        <taxon>Fungi</taxon>
        <taxon>Dikarya</taxon>
        <taxon>Ascomycota</taxon>
        <taxon>Pezizomycotina</taxon>
        <taxon>Sordariomycetes</taxon>
        <taxon>Sordariomycetidae</taxon>
        <taxon>Sordariales</taxon>
        <taxon>Podosporaceae</taxon>
        <taxon>Cladorrhinum</taxon>
    </lineage>
</organism>
<dbReference type="EMBL" id="MU865138">
    <property type="protein sequence ID" value="KAK4457071.1"/>
    <property type="molecule type" value="Genomic_DNA"/>
</dbReference>
<gene>
    <name evidence="2" type="ORF">QBC42DRAFT_279933</name>
</gene>
<evidence type="ECO:0000313" key="3">
    <source>
        <dbReference type="Proteomes" id="UP001321749"/>
    </source>
</evidence>
<evidence type="ECO:0008006" key="4">
    <source>
        <dbReference type="Google" id="ProtNLM"/>
    </source>
</evidence>
<comment type="caution">
    <text evidence="2">The sequence shown here is derived from an EMBL/GenBank/DDBJ whole genome shotgun (WGS) entry which is preliminary data.</text>
</comment>
<reference evidence="2" key="1">
    <citation type="journal article" date="2023" name="Mol. Phylogenet. Evol.">
        <title>Genome-scale phylogeny and comparative genomics of the fungal order Sordariales.</title>
        <authorList>
            <person name="Hensen N."/>
            <person name="Bonometti L."/>
            <person name="Westerberg I."/>
            <person name="Brannstrom I.O."/>
            <person name="Guillou S."/>
            <person name="Cros-Aarteil S."/>
            <person name="Calhoun S."/>
            <person name="Haridas S."/>
            <person name="Kuo A."/>
            <person name="Mondo S."/>
            <person name="Pangilinan J."/>
            <person name="Riley R."/>
            <person name="LaButti K."/>
            <person name="Andreopoulos B."/>
            <person name="Lipzen A."/>
            <person name="Chen C."/>
            <person name="Yan M."/>
            <person name="Daum C."/>
            <person name="Ng V."/>
            <person name="Clum A."/>
            <person name="Steindorff A."/>
            <person name="Ohm R.A."/>
            <person name="Martin F."/>
            <person name="Silar P."/>
            <person name="Natvig D.O."/>
            <person name="Lalanne C."/>
            <person name="Gautier V."/>
            <person name="Ament-Velasquez S.L."/>
            <person name="Kruys A."/>
            <person name="Hutchinson M.I."/>
            <person name="Powell A.J."/>
            <person name="Barry K."/>
            <person name="Miller A.N."/>
            <person name="Grigoriev I.V."/>
            <person name="Debuchy R."/>
            <person name="Gladieux P."/>
            <person name="Hiltunen Thoren M."/>
            <person name="Johannesson H."/>
        </authorList>
    </citation>
    <scope>NUCLEOTIDE SEQUENCE</scope>
    <source>
        <strain evidence="2">PSN324</strain>
    </source>
</reference>
<accession>A0AAV9HDA8</accession>
<feature type="signal peptide" evidence="1">
    <location>
        <begin position="1"/>
        <end position="27"/>
    </location>
</feature>
<proteinExistence type="predicted"/>
<keyword evidence="3" id="KW-1185">Reference proteome</keyword>
<dbReference type="Proteomes" id="UP001321749">
    <property type="component" value="Unassembled WGS sequence"/>
</dbReference>